<dbReference type="EMBL" id="JAWLKA010000001">
    <property type="protein sequence ID" value="MDV6279262.1"/>
    <property type="molecule type" value="Genomic_DNA"/>
</dbReference>
<evidence type="ECO:0000313" key="2">
    <source>
        <dbReference type="Proteomes" id="UP001185737"/>
    </source>
</evidence>
<protein>
    <submittedName>
        <fullName evidence="1">Uncharacterized protein</fullName>
    </submittedName>
</protein>
<dbReference type="RefSeq" id="WP_283331719.1">
    <property type="nucleotide sequence ID" value="NZ_JAWLKA010000001.1"/>
</dbReference>
<accession>A0ABU4C7N0</accession>
<comment type="caution">
    <text evidence="1">The sequence shown here is derived from an EMBL/GenBank/DDBJ whole genome shotgun (WGS) entry which is preliminary data.</text>
</comment>
<gene>
    <name evidence="1" type="ORF">R3Q59_01880</name>
</gene>
<reference evidence="1 2" key="1">
    <citation type="submission" date="2023-10" db="EMBL/GenBank/DDBJ databases">
        <title>Development of a sustainable strategy for remediation of hydrocarbon-contaminated territories based on the waste exchange concept.</title>
        <authorList>
            <person name="Krivoruchko A."/>
        </authorList>
    </citation>
    <scope>NUCLEOTIDE SEQUENCE [LARGE SCALE GENOMIC DNA]</scope>
    <source>
        <strain evidence="1 2">IEGM 60</strain>
    </source>
</reference>
<organism evidence="1 2">
    <name type="scientific">Rhodococcus jostii</name>
    <dbReference type="NCBI Taxonomy" id="132919"/>
    <lineage>
        <taxon>Bacteria</taxon>
        <taxon>Bacillati</taxon>
        <taxon>Actinomycetota</taxon>
        <taxon>Actinomycetes</taxon>
        <taxon>Mycobacteriales</taxon>
        <taxon>Nocardiaceae</taxon>
        <taxon>Rhodococcus</taxon>
    </lineage>
</organism>
<dbReference type="Proteomes" id="UP001185737">
    <property type="component" value="Unassembled WGS sequence"/>
</dbReference>
<proteinExistence type="predicted"/>
<keyword evidence="2" id="KW-1185">Reference proteome</keyword>
<name>A0ABU4C7N0_RHOJO</name>
<evidence type="ECO:0000313" key="1">
    <source>
        <dbReference type="EMBL" id="MDV6279262.1"/>
    </source>
</evidence>
<sequence length="96" mass="10145">MCGGRQSSRRRTALLTVLGVIAVERMALQFGHTNAVDDAQETLPADVGADALAPRRAPERGAVNWPVSLPVRARAPSPTSAVSPMPARNSTCVLRV</sequence>